<dbReference type="Pfam" id="PF00884">
    <property type="entry name" value="Sulfatase"/>
    <property type="match status" value="1"/>
</dbReference>
<evidence type="ECO:0000256" key="2">
    <source>
        <dbReference type="ARBA" id="ARBA00022801"/>
    </source>
</evidence>
<dbReference type="GO" id="GO:0008484">
    <property type="term" value="F:sulfuric ester hydrolase activity"/>
    <property type="evidence" value="ECO:0007669"/>
    <property type="project" value="TreeGrafter"/>
</dbReference>
<comment type="caution">
    <text evidence="4">The sequence shown here is derived from an EMBL/GenBank/DDBJ whole genome shotgun (WGS) entry which is preliminary data.</text>
</comment>
<evidence type="ECO:0000313" key="4">
    <source>
        <dbReference type="EMBL" id="MDH0736067.1"/>
    </source>
</evidence>
<dbReference type="PANTHER" id="PTHR45953">
    <property type="entry name" value="IDURONATE 2-SULFATASE"/>
    <property type="match status" value="1"/>
</dbReference>
<keyword evidence="2 4" id="KW-0378">Hydrolase</keyword>
<dbReference type="EMBL" id="JAOCDZ010000005">
    <property type="protein sequence ID" value="MDH0736067.1"/>
    <property type="molecule type" value="Genomic_DNA"/>
</dbReference>
<keyword evidence="1" id="KW-0479">Metal-binding</keyword>
<gene>
    <name evidence="4" type="ORF">N5D93_09630</name>
</gene>
<dbReference type="InterPro" id="IPR017850">
    <property type="entry name" value="Alkaline_phosphatase_core_sf"/>
</dbReference>
<dbReference type="InterPro" id="IPR000917">
    <property type="entry name" value="Sulfatase_N"/>
</dbReference>
<accession>A0AA42IW65</accession>
<evidence type="ECO:0000259" key="3">
    <source>
        <dbReference type="Pfam" id="PF00884"/>
    </source>
</evidence>
<organism evidence="4 5">
    <name type="scientific">Achromobacter spanius</name>
    <dbReference type="NCBI Taxonomy" id="217203"/>
    <lineage>
        <taxon>Bacteria</taxon>
        <taxon>Pseudomonadati</taxon>
        <taxon>Pseudomonadota</taxon>
        <taxon>Betaproteobacteria</taxon>
        <taxon>Burkholderiales</taxon>
        <taxon>Alcaligenaceae</taxon>
        <taxon>Achromobacter</taxon>
    </lineage>
</organism>
<name>A0AA42IW65_9BURK</name>
<proteinExistence type="predicted"/>
<protein>
    <submittedName>
        <fullName evidence="4">Sulfatase-like hydrolase/transferase</fullName>
    </submittedName>
</protein>
<reference evidence="4" key="1">
    <citation type="submission" date="2022-09" db="EMBL/GenBank/DDBJ databases">
        <title>Intensive care unit water sources are persistently colonized with multi-drug resistant bacteria and are the site of extensive horizontal gene transfer of antibiotic resistance genes.</title>
        <authorList>
            <person name="Diorio-Toth L."/>
        </authorList>
    </citation>
    <scope>NUCLEOTIDE SEQUENCE</scope>
    <source>
        <strain evidence="4">GD03843</strain>
    </source>
</reference>
<dbReference type="GO" id="GO:0005737">
    <property type="term" value="C:cytoplasm"/>
    <property type="evidence" value="ECO:0007669"/>
    <property type="project" value="TreeGrafter"/>
</dbReference>
<dbReference type="Proteomes" id="UP001161094">
    <property type="component" value="Unassembled WGS sequence"/>
</dbReference>
<dbReference type="Gene3D" id="3.40.720.10">
    <property type="entry name" value="Alkaline Phosphatase, subunit A"/>
    <property type="match status" value="1"/>
</dbReference>
<feature type="domain" description="Sulfatase N-terminal" evidence="3">
    <location>
        <begin position="15"/>
        <end position="426"/>
    </location>
</feature>
<dbReference type="PANTHER" id="PTHR45953:SF1">
    <property type="entry name" value="IDURONATE 2-SULFATASE"/>
    <property type="match status" value="1"/>
</dbReference>
<dbReference type="AlphaFoldDB" id="A0AA42IW65"/>
<evidence type="ECO:0000313" key="5">
    <source>
        <dbReference type="Proteomes" id="UP001161094"/>
    </source>
</evidence>
<dbReference type="RefSeq" id="WP_279994979.1">
    <property type="nucleotide sequence ID" value="NZ_JAOCDZ010000005.1"/>
</dbReference>
<dbReference type="GO" id="GO:0046872">
    <property type="term" value="F:metal ion binding"/>
    <property type="evidence" value="ECO:0007669"/>
    <property type="project" value="UniProtKB-KW"/>
</dbReference>
<sequence length="540" mass="60645">MQPDMQSNLQSNLQPNFLLFITDQQRADHVGSYGNALLHTPALDALADQGWSADRFYVASPICMPNRATLMTGRMPSAHGVRHNGIALSQRATTFVERLRDAGYATALIGKSHLQNMTGLGPAWPPASGKLARGEAWRPEPGDYDQEWGPMWRDHPGHDVKTPFYGFDTVRLALDHGDQVGGHYARWLAREHPEVRRLWGPEHAFSTPDFVLTQHRQAWRTRVPEECSTTAYIGDQTIAQLRRHATGQAPFFIQCSFPDPHHPYTPPGKYWDQYRPDHVKLPESFHASRAAHHHPPPHVAWLYRQRDLNMAVKHTPAVFACTEREAREAIALNYGSISHIDATIGRVMQVLRDTGLDKNTVVIFTSDHGDFFGDHQLLFKGPIHYQSLIRTPFIWRDPQALPAAARSQALCSTADIAATVLARAGVPAYNGMQGQSLLPLMSGASETVRDALLIEEEGQRTMFGFPGRTRMRTLQTARHRLSVYADADWGELYDLHEDPHELRNLWHDPAAEARRGELLMALSQTMIRHAETSPNPTAIA</sequence>
<evidence type="ECO:0000256" key="1">
    <source>
        <dbReference type="ARBA" id="ARBA00022723"/>
    </source>
</evidence>
<dbReference type="SUPFAM" id="SSF53649">
    <property type="entry name" value="Alkaline phosphatase-like"/>
    <property type="match status" value="1"/>
</dbReference>